<dbReference type="SMART" id="SM00895">
    <property type="entry name" value="FCD"/>
    <property type="match status" value="1"/>
</dbReference>
<dbReference type="Pfam" id="PF00392">
    <property type="entry name" value="GntR"/>
    <property type="match status" value="1"/>
</dbReference>
<evidence type="ECO:0000256" key="3">
    <source>
        <dbReference type="ARBA" id="ARBA00023163"/>
    </source>
</evidence>
<dbReference type="Gene3D" id="1.20.120.530">
    <property type="entry name" value="GntR ligand-binding domain-like"/>
    <property type="match status" value="1"/>
</dbReference>
<evidence type="ECO:0000259" key="4">
    <source>
        <dbReference type="PROSITE" id="PS50949"/>
    </source>
</evidence>
<organism evidence="5 6">
    <name type="scientific">Nocardiopsis aegyptia</name>
    <dbReference type="NCBI Taxonomy" id="220378"/>
    <lineage>
        <taxon>Bacteria</taxon>
        <taxon>Bacillati</taxon>
        <taxon>Actinomycetota</taxon>
        <taxon>Actinomycetes</taxon>
        <taxon>Streptosporangiales</taxon>
        <taxon>Nocardiopsidaceae</taxon>
        <taxon>Nocardiopsis</taxon>
    </lineage>
</organism>
<dbReference type="InterPro" id="IPR000524">
    <property type="entry name" value="Tscrpt_reg_HTH_GntR"/>
</dbReference>
<accession>A0A7Z0EIM6</accession>
<protein>
    <submittedName>
        <fullName evidence="5">DNA-binding GntR family transcriptional regulator</fullName>
    </submittedName>
</protein>
<dbReference type="GO" id="GO:0003700">
    <property type="term" value="F:DNA-binding transcription factor activity"/>
    <property type="evidence" value="ECO:0007669"/>
    <property type="project" value="InterPro"/>
</dbReference>
<dbReference type="GO" id="GO:0003677">
    <property type="term" value="F:DNA binding"/>
    <property type="evidence" value="ECO:0007669"/>
    <property type="project" value="UniProtKB-KW"/>
</dbReference>
<keyword evidence="3" id="KW-0804">Transcription</keyword>
<evidence type="ECO:0000313" key="6">
    <source>
        <dbReference type="Proteomes" id="UP000572051"/>
    </source>
</evidence>
<dbReference type="CDD" id="cd07377">
    <property type="entry name" value="WHTH_GntR"/>
    <property type="match status" value="1"/>
</dbReference>
<dbReference type="PANTHER" id="PTHR43537:SF24">
    <property type="entry name" value="GLUCONATE OPERON TRANSCRIPTIONAL REPRESSOR"/>
    <property type="match status" value="1"/>
</dbReference>
<dbReference type="InterPro" id="IPR011711">
    <property type="entry name" value="GntR_C"/>
</dbReference>
<dbReference type="SMART" id="SM00345">
    <property type="entry name" value="HTH_GNTR"/>
    <property type="match status" value="1"/>
</dbReference>
<feature type="domain" description="HTH gntR-type" evidence="4">
    <location>
        <begin position="12"/>
        <end position="79"/>
    </location>
</feature>
<dbReference type="Gene3D" id="1.10.10.10">
    <property type="entry name" value="Winged helix-like DNA-binding domain superfamily/Winged helix DNA-binding domain"/>
    <property type="match status" value="1"/>
</dbReference>
<comment type="caution">
    <text evidence="5">The sequence shown here is derived from an EMBL/GenBank/DDBJ whole genome shotgun (WGS) entry which is preliminary data.</text>
</comment>
<dbReference type="InterPro" id="IPR036390">
    <property type="entry name" value="WH_DNA-bd_sf"/>
</dbReference>
<dbReference type="EMBL" id="JACCFS010000001">
    <property type="protein sequence ID" value="NYJ32574.1"/>
    <property type="molecule type" value="Genomic_DNA"/>
</dbReference>
<proteinExistence type="predicted"/>
<reference evidence="5 6" key="1">
    <citation type="submission" date="2020-07" db="EMBL/GenBank/DDBJ databases">
        <title>Sequencing the genomes of 1000 actinobacteria strains.</title>
        <authorList>
            <person name="Klenk H.-P."/>
        </authorList>
    </citation>
    <scope>NUCLEOTIDE SEQUENCE [LARGE SCALE GENOMIC DNA]</scope>
    <source>
        <strain evidence="5 6">DSM 44442</strain>
    </source>
</reference>
<dbReference type="Pfam" id="PF07729">
    <property type="entry name" value="FCD"/>
    <property type="match status" value="1"/>
</dbReference>
<keyword evidence="6" id="KW-1185">Reference proteome</keyword>
<dbReference type="InterPro" id="IPR008920">
    <property type="entry name" value="TF_FadR/GntR_C"/>
</dbReference>
<dbReference type="SUPFAM" id="SSF48008">
    <property type="entry name" value="GntR ligand-binding domain-like"/>
    <property type="match status" value="1"/>
</dbReference>
<keyword evidence="1" id="KW-0805">Transcription regulation</keyword>
<name>A0A7Z0EIM6_9ACTN</name>
<dbReference type="InterPro" id="IPR036388">
    <property type="entry name" value="WH-like_DNA-bd_sf"/>
</dbReference>
<dbReference type="PANTHER" id="PTHR43537">
    <property type="entry name" value="TRANSCRIPTIONAL REGULATOR, GNTR FAMILY"/>
    <property type="match status" value="1"/>
</dbReference>
<keyword evidence="2 5" id="KW-0238">DNA-binding</keyword>
<sequence>MNGRQLRTMTTETLAERTYRAVHDAIRAGELKPGEKITERGLAERLSVSPTPVREAIRRLETERLLDRTGPRTVVVAAMEDSAVQELAEVEVALRGLVARFAARHATDVQIDRLDAILDEADDLLIVIQQRNSENRPIDRHLSSLFDTMQEFNDTVNSCAHNPVLVGLLEQTRVFSQAERRARLREHISAGDRSALDRYSYHRMLVRALRDRDAESAERIVMEDARAGLVGRRPTPNGDPDTE</sequence>
<evidence type="ECO:0000256" key="1">
    <source>
        <dbReference type="ARBA" id="ARBA00023015"/>
    </source>
</evidence>
<evidence type="ECO:0000256" key="2">
    <source>
        <dbReference type="ARBA" id="ARBA00023125"/>
    </source>
</evidence>
<dbReference type="RefSeq" id="WP_179820462.1">
    <property type="nucleotide sequence ID" value="NZ_JACCFS010000001.1"/>
</dbReference>
<dbReference type="PROSITE" id="PS50949">
    <property type="entry name" value="HTH_GNTR"/>
    <property type="match status" value="1"/>
</dbReference>
<dbReference type="SUPFAM" id="SSF46785">
    <property type="entry name" value="Winged helix' DNA-binding domain"/>
    <property type="match status" value="1"/>
</dbReference>
<gene>
    <name evidence="5" type="ORF">HNR10_000455</name>
</gene>
<evidence type="ECO:0000313" key="5">
    <source>
        <dbReference type="EMBL" id="NYJ32574.1"/>
    </source>
</evidence>
<dbReference type="Proteomes" id="UP000572051">
    <property type="component" value="Unassembled WGS sequence"/>
</dbReference>
<dbReference type="AlphaFoldDB" id="A0A7Z0EIM6"/>